<dbReference type="Pfam" id="PF19259">
    <property type="entry name" value="Ty3_capsid"/>
    <property type="match status" value="1"/>
</dbReference>
<feature type="compositionally biased region" description="Polar residues" evidence="1">
    <location>
        <begin position="240"/>
        <end position="255"/>
    </location>
</feature>
<accession>A0A816E8K2</accession>
<evidence type="ECO:0000313" key="3">
    <source>
        <dbReference type="EMBL" id="CAF1463644.1"/>
    </source>
</evidence>
<evidence type="ECO:0000259" key="2">
    <source>
        <dbReference type="Pfam" id="PF19259"/>
    </source>
</evidence>
<feature type="domain" description="Ty3 transposon capsid-like protein" evidence="2">
    <location>
        <begin position="301"/>
        <end position="470"/>
    </location>
</feature>
<feature type="compositionally biased region" description="Low complexity" evidence="1">
    <location>
        <begin position="512"/>
        <end position="549"/>
    </location>
</feature>
<evidence type="ECO:0000256" key="1">
    <source>
        <dbReference type="SAM" id="MobiDB-lite"/>
    </source>
</evidence>
<proteinExistence type="predicted"/>
<dbReference type="Proteomes" id="UP000663870">
    <property type="component" value="Unassembled WGS sequence"/>
</dbReference>
<dbReference type="PANTHER" id="PTHR33194">
    <property type="entry name" value="ZINC KNUCKLE DOMAINCONTAINING PROTEIN"/>
    <property type="match status" value="1"/>
</dbReference>
<comment type="caution">
    <text evidence="4">The sequence shown here is derived from an EMBL/GenBank/DDBJ whole genome shotgun (WGS) entry which is preliminary data.</text>
</comment>
<evidence type="ECO:0000313" key="4">
    <source>
        <dbReference type="EMBL" id="CAF1642822.1"/>
    </source>
</evidence>
<dbReference type="EMBL" id="CAJNOH010007689">
    <property type="protein sequence ID" value="CAF1463644.1"/>
    <property type="molecule type" value="Genomic_DNA"/>
</dbReference>
<evidence type="ECO:0000313" key="5">
    <source>
        <dbReference type="Proteomes" id="UP000663870"/>
    </source>
</evidence>
<keyword evidence="5" id="KW-1185">Reference proteome</keyword>
<feature type="compositionally biased region" description="Polar residues" evidence="1">
    <location>
        <begin position="550"/>
        <end position="593"/>
    </location>
</feature>
<gene>
    <name evidence="4" type="ORF">JXQ802_LOCUS53452</name>
    <name evidence="3" type="ORF">PYM288_LOCUS37052</name>
</gene>
<protein>
    <recommendedName>
        <fullName evidence="2">Ty3 transposon capsid-like protein domain-containing protein</fullName>
    </recommendedName>
</protein>
<dbReference type="InterPro" id="IPR045358">
    <property type="entry name" value="Ty3_capsid"/>
</dbReference>
<sequence>MNNNKQHSLIYNSTLLDSLNLHTSSTSSFLTSTKDQEPTLTNLLNNNRRKAIIPTPNRPTIVSQSIFHKNPDNESTINTITDHIDCESSKVANNSSNTIKQDEIITSKDHQLQIAQNEEEHHFDTFILQHFVPFSGKQSVNQWLDETESKFNQFKISRHLRFESISLLVEGDAKRFYIKNRNEIRSYDDFYEFLLLHFDKNSSNSSQEQSHSTCIINTSNQQTSNHAEQTIDSTEKSTDSYDTTTFTRPSSTHPPTTVVDVGATNITGEILDHKSTTIITDTPTILFDQTTNDLRKAILEDFIKHPKIFKGGKDNVNKWIEDIEHMLDIAHVPDPSRLDLISYSLRGDALQWYKNNKTLFTSWSTFIYEIKRTFTSSFHEELAFKKLESYTQGDNQSIRNFFNEVLKLCKEADPTMSETTKLKNLLNKTKSTIQFEVRKKKPTTTAEFLEYAKDVEELFQLSNITIDNNNSISSIPKGQQASSLTNVSTSGTTYYNNSYSNKYTPEYSNKLRNNNNNTFTNRTNRNNPQSSTFTSSFSRSPQSSTNQSRITTQQYPSNKYKSLFNNTSSGQPRSKTYQINSSSTNQPRQRTANTLFSLDTPPDTKLEQESFPSILCTQCNQFGHEASSCQNF</sequence>
<feature type="compositionally biased region" description="Low complexity" evidence="1">
    <location>
        <begin position="494"/>
        <end position="504"/>
    </location>
</feature>
<feature type="compositionally biased region" description="Polar residues" evidence="1">
    <location>
        <begin position="213"/>
        <end position="232"/>
    </location>
</feature>
<feature type="region of interest" description="Disordered" evidence="1">
    <location>
        <begin position="204"/>
        <end position="255"/>
    </location>
</feature>
<name>A0A816E8K2_9BILA</name>
<dbReference type="AlphaFoldDB" id="A0A816E8K2"/>
<dbReference type="EMBL" id="CAJNOL010009356">
    <property type="protein sequence ID" value="CAF1642822.1"/>
    <property type="molecule type" value="Genomic_DNA"/>
</dbReference>
<reference evidence="4" key="1">
    <citation type="submission" date="2021-02" db="EMBL/GenBank/DDBJ databases">
        <authorList>
            <person name="Nowell W R."/>
        </authorList>
    </citation>
    <scope>NUCLEOTIDE SEQUENCE</scope>
</reference>
<dbReference type="Proteomes" id="UP000663854">
    <property type="component" value="Unassembled WGS sequence"/>
</dbReference>
<organism evidence="4 5">
    <name type="scientific">Rotaria sordida</name>
    <dbReference type="NCBI Taxonomy" id="392033"/>
    <lineage>
        <taxon>Eukaryota</taxon>
        <taxon>Metazoa</taxon>
        <taxon>Spiralia</taxon>
        <taxon>Gnathifera</taxon>
        <taxon>Rotifera</taxon>
        <taxon>Eurotatoria</taxon>
        <taxon>Bdelloidea</taxon>
        <taxon>Philodinida</taxon>
        <taxon>Philodinidae</taxon>
        <taxon>Rotaria</taxon>
    </lineage>
</organism>
<feature type="region of interest" description="Disordered" evidence="1">
    <location>
        <begin position="494"/>
        <end position="593"/>
    </location>
</feature>
<dbReference type="PANTHER" id="PTHR33194:SF4">
    <property type="entry name" value="CCHC-TYPE DOMAIN-CONTAINING PROTEIN"/>
    <property type="match status" value="1"/>
</dbReference>